<evidence type="ECO:0000313" key="9">
    <source>
        <dbReference type="EMBL" id="HGU32702.1"/>
    </source>
</evidence>
<dbReference type="PANTHER" id="PTHR34979">
    <property type="entry name" value="INNER MEMBRANE PROTEIN YGAZ"/>
    <property type="match status" value="1"/>
</dbReference>
<comment type="similarity">
    <text evidence="2">Belongs to the AzlC family.</text>
</comment>
<feature type="transmembrane region" description="Helical" evidence="8">
    <location>
        <begin position="49"/>
        <end position="69"/>
    </location>
</feature>
<accession>A0A7C4MM56</accession>
<dbReference type="PANTHER" id="PTHR34979:SF1">
    <property type="entry name" value="INNER MEMBRANE PROTEIN YGAZ"/>
    <property type="match status" value="1"/>
</dbReference>
<keyword evidence="4" id="KW-1003">Cell membrane</keyword>
<feature type="transmembrane region" description="Helical" evidence="8">
    <location>
        <begin position="192"/>
        <end position="211"/>
    </location>
</feature>
<dbReference type="EMBL" id="DSUH01000182">
    <property type="protein sequence ID" value="HGU32702.1"/>
    <property type="molecule type" value="Genomic_DNA"/>
</dbReference>
<evidence type="ECO:0000256" key="6">
    <source>
        <dbReference type="ARBA" id="ARBA00022989"/>
    </source>
</evidence>
<keyword evidence="5 8" id="KW-0812">Transmembrane</keyword>
<gene>
    <name evidence="9" type="ORF">ENS29_07595</name>
</gene>
<keyword evidence="7 8" id="KW-0472">Membrane</keyword>
<evidence type="ECO:0000256" key="4">
    <source>
        <dbReference type="ARBA" id="ARBA00022475"/>
    </source>
</evidence>
<sequence>MTASVPNALSSGTLASIRRGMHAALPICMGYLPIGIAFGVLAQKAGLSMIQIGLMSLMVFAGSAQFIAVSMMQDAAAGISIVVTTFIVNLRHLLMSSSLAAVMPPTGIAKLSLFAYGITDESFALNHPRFIDGDWDIRSALALNHTANAAWVLSTMIGGYGGRMIPDRAFGLDYAMTAMFICLLVYQMRGKWYVATALIAGVTSTLMSLWFEGNVHVLAASVIGATTGYVLQRTSLRKAAATQSSHPSTSKDDA</sequence>
<comment type="caution">
    <text evidence="9">The sequence shown here is derived from an EMBL/GenBank/DDBJ whole genome shotgun (WGS) entry which is preliminary data.</text>
</comment>
<dbReference type="AlphaFoldDB" id="A0A7C4MM56"/>
<evidence type="ECO:0000256" key="2">
    <source>
        <dbReference type="ARBA" id="ARBA00010735"/>
    </source>
</evidence>
<evidence type="ECO:0000256" key="1">
    <source>
        <dbReference type="ARBA" id="ARBA00004651"/>
    </source>
</evidence>
<dbReference type="InterPro" id="IPR011606">
    <property type="entry name" value="Brnchd-chn_aa_trnsp_permease"/>
</dbReference>
<dbReference type="Pfam" id="PF03591">
    <property type="entry name" value="AzlC"/>
    <property type="match status" value="1"/>
</dbReference>
<feature type="transmembrane region" description="Helical" evidence="8">
    <location>
        <begin position="169"/>
        <end position="186"/>
    </location>
</feature>
<evidence type="ECO:0000256" key="3">
    <source>
        <dbReference type="ARBA" id="ARBA00022448"/>
    </source>
</evidence>
<evidence type="ECO:0000256" key="5">
    <source>
        <dbReference type="ARBA" id="ARBA00022692"/>
    </source>
</evidence>
<dbReference type="GO" id="GO:1903785">
    <property type="term" value="P:L-valine transmembrane transport"/>
    <property type="evidence" value="ECO:0007669"/>
    <property type="project" value="TreeGrafter"/>
</dbReference>
<feature type="transmembrane region" description="Helical" evidence="8">
    <location>
        <begin position="75"/>
        <end position="94"/>
    </location>
</feature>
<reference evidence="9" key="1">
    <citation type="journal article" date="2020" name="mSystems">
        <title>Genome- and Community-Level Interaction Insights into Carbon Utilization and Element Cycling Functions of Hydrothermarchaeota in Hydrothermal Sediment.</title>
        <authorList>
            <person name="Zhou Z."/>
            <person name="Liu Y."/>
            <person name="Xu W."/>
            <person name="Pan J."/>
            <person name="Luo Z.H."/>
            <person name="Li M."/>
        </authorList>
    </citation>
    <scope>NUCLEOTIDE SEQUENCE [LARGE SCALE GENOMIC DNA]</scope>
    <source>
        <strain evidence="9">SpSt-477</strain>
    </source>
</reference>
<feature type="transmembrane region" description="Helical" evidence="8">
    <location>
        <begin position="20"/>
        <end position="42"/>
    </location>
</feature>
<evidence type="ECO:0000256" key="7">
    <source>
        <dbReference type="ARBA" id="ARBA00023136"/>
    </source>
</evidence>
<keyword evidence="3" id="KW-0813">Transport</keyword>
<evidence type="ECO:0000256" key="8">
    <source>
        <dbReference type="SAM" id="Phobius"/>
    </source>
</evidence>
<name>A0A7C4MM56_9BACT</name>
<comment type="subcellular location">
    <subcellularLocation>
        <location evidence="1">Cell membrane</location>
        <topology evidence="1">Multi-pass membrane protein</topology>
    </subcellularLocation>
</comment>
<protein>
    <submittedName>
        <fullName evidence="9">Branched-chain amino acid ABC transporter permease</fullName>
    </submittedName>
</protein>
<keyword evidence="6 8" id="KW-1133">Transmembrane helix</keyword>
<proteinExistence type="inferred from homology"/>
<organism evidence="9">
    <name type="scientific">Desulfatirhabdium butyrativorans</name>
    <dbReference type="NCBI Taxonomy" id="340467"/>
    <lineage>
        <taxon>Bacteria</taxon>
        <taxon>Pseudomonadati</taxon>
        <taxon>Thermodesulfobacteriota</taxon>
        <taxon>Desulfobacteria</taxon>
        <taxon>Desulfobacterales</taxon>
        <taxon>Desulfatirhabdiaceae</taxon>
        <taxon>Desulfatirhabdium</taxon>
    </lineage>
</organism>
<dbReference type="GO" id="GO:0005886">
    <property type="term" value="C:plasma membrane"/>
    <property type="evidence" value="ECO:0007669"/>
    <property type="project" value="UniProtKB-SubCell"/>
</dbReference>